<evidence type="ECO:0000256" key="2">
    <source>
        <dbReference type="ARBA" id="ARBA00004167"/>
    </source>
</evidence>
<accession>A0AAJ7U7T9</accession>
<comment type="function">
    <text evidence="1">General regulator of phagocytosis. Required to uptake Gram negative bacterium by macrophages.</text>
</comment>
<dbReference type="Proteomes" id="UP001318040">
    <property type="component" value="Chromosome 52"/>
</dbReference>
<dbReference type="CTD" id="25912"/>
<keyword evidence="6 11" id="KW-1133">Transmembrane helix</keyword>
<dbReference type="InterPro" id="IPR010876">
    <property type="entry name" value="C1orf43"/>
</dbReference>
<evidence type="ECO:0000256" key="7">
    <source>
        <dbReference type="ARBA" id="ARBA00023034"/>
    </source>
</evidence>
<feature type="transmembrane region" description="Helical" evidence="11">
    <location>
        <begin position="15"/>
        <end position="38"/>
    </location>
</feature>
<dbReference type="PANTHER" id="PTHR21425">
    <property type="entry name" value="NICE-3"/>
    <property type="match status" value="1"/>
</dbReference>
<evidence type="ECO:0000256" key="3">
    <source>
        <dbReference type="ARBA" id="ARBA00004173"/>
    </source>
</evidence>
<name>A0AAJ7U7T9_PETMA</name>
<feature type="compositionally biased region" description="Gly residues" evidence="10">
    <location>
        <begin position="216"/>
        <end position="225"/>
    </location>
</feature>
<evidence type="ECO:0000256" key="8">
    <source>
        <dbReference type="ARBA" id="ARBA00023128"/>
    </source>
</evidence>
<feature type="compositionally biased region" description="Low complexity" evidence="10">
    <location>
        <begin position="247"/>
        <end position="286"/>
    </location>
</feature>
<dbReference type="GO" id="GO:0006909">
    <property type="term" value="P:phagocytosis"/>
    <property type="evidence" value="ECO:0007669"/>
    <property type="project" value="TreeGrafter"/>
</dbReference>
<dbReference type="KEGG" id="pmrn:116953614"/>
<proteinExistence type="predicted"/>
<evidence type="ECO:0000256" key="11">
    <source>
        <dbReference type="SAM" id="Phobius"/>
    </source>
</evidence>
<organism evidence="12 13">
    <name type="scientific">Petromyzon marinus</name>
    <name type="common">Sea lamprey</name>
    <dbReference type="NCBI Taxonomy" id="7757"/>
    <lineage>
        <taxon>Eukaryota</taxon>
        <taxon>Metazoa</taxon>
        <taxon>Chordata</taxon>
        <taxon>Craniata</taxon>
        <taxon>Vertebrata</taxon>
        <taxon>Cyclostomata</taxon>
        <taxon>Hyperoartia</taxon>
        <taxon>Petromyzontiformes</taxon>
        <taxon>Petromyzontidae</taxon>
        <taxon>Petromyzon</taxon>
    </lineage>
</organism>
<evidence type="ECO:0000256" key="10">
    <source>
        <dbReference type="SAM" id="MobiDB-lite"/>
    </source>
</evidence>
<evidence type="ECO:0000313" key="12">
    <source>
        <dbReference type="Proteomes" id="UP001318040"/>
    </source>
</evidence>
<keyword evidence="8" id="KW-0496">Mitochondrion</keyword>
<reference evidence="13" key="1">
    <citation type="submission" date="2025-08" db="UniProtKB">
        <authorList>
            <consortium name="RefSeq"/>
        </authorList>
    </citation>
    <scope>IDENTIFICATION</scope>
    <source>
        <tissue evidence="13">Sperm</tissue>
    </source>
</reference>
<evidence type="ECO:0000256" key="5">
    <source>
        <dbReference type="ARBA" id="ARBA00022692"/>
    </source>
</evidence>
<sequence length="327" mass="35374">MAGNSSSQEGQRFRIAGVNAVLVIAYGALVFVLLFIFAKRQIMRFTMRSHRGPHVAVGHNAPKDLREEIERRLSRIQELSWAPKFLTESDPRLQQLQELGPNCGYNYLYRMKALDAVDQLDERLQELEPLMRCHARNLRVHLLDLLRTHPGELTVCDSTVHAFADAYDHARYGTQEFGEVEFEKYMDLLNELMNGVQSQAIAQQQQHRAAARELGFPGGGGGGSSTSGDTNSPPSDGRHGTSGPRGAAGNSTSSPASPTSPSSSTCTANAPSSSSSSAAAAAASATSAAAATVQVTYLPAAGPRTRRPKHFLELKGKDSYRTLESTM</sequence>
<dbReference type="Pfam" id="PF07406">
    <property type="entry name" value="NICE-3"/>
    <property type="match status" value="1"/>
</dbReference>
<keyword evidence="9 11" id="KW-0472">Membrane</keyword>
<feature type="region of interest" description="Disordered" evidence="10">
    <location>
        <begin position="203"/>
        <end position="286"/>
    </location>
</feature>
<dbReference type="GO" id="GO:0016020">
    <property type="term" value="C:membrane"/>
    <property type="evidence" value="ECO:0007669"/>
    <property type="project" value="UniProtKB-SubCell"/>
</dbReference>
<dbReference type="GO" id="GO:0005739">
    <property type="term" value="C:mitochondrion"/>
    <property type="evidence" value="ECO:0007669"/>
    <property type="project" value="UniProtKB-SubCell"/>
</dbReference>
<dbReference type="AlphaFoldDB" id="A0AAJ7U7T9"/>
<feature type="compositionally biased region" description="Low complexity" evidence="10">
    <location>
        <begin position="226"/>
        <end position="235"/>
    </location>
</feature>
<dbReference type="GO" id="GO:0005794">
    <property type="term" value="C:Golgi apparatus"/>
    <property type="evidence" value="ECO:0007669"/>
    <property type="project" value="UniProtKB-SubCell"/>
</dbReference>
<dbReference type="PANTHER" id="PTHR21425:SF2">
    <property type="entry name" value="PROTEIN C1ORF43"/>
    <property type="match status" value="1"/>
</dbReference>
<evidence type="ECO:0000313" key="13">
    <source>
        <dbReference type="RefSeq" id="XP_032829862.1"/>
    </source>
</evidence>
<evidence type="ECO:0000256" key="6">
    <source>
        <dbReference type="ARBA" id="ARBA00022989"/>
    </source>
</evidence>
<keyword evidence="5 11" id="KW-0812">Transmembrane</keyword>
<keyword evidence="7" id="KW-0333">Golgi apparatus</keyword>
<evidence type="ECO:0000256" key="9">
    <source>
        <dbReference type="ARBA" id="ARBA00023136"/>
    </source>
</evidence>
<keyword evidence="12" id="KW-1185">Reference proteome</keyword>
<evidence type="ECO:0000256" key="4">
    <source>
        <dbReference type="ARBA" id="ARBA00004555"/>
    </source>
</evidence>
<evidence type="ECO:0000256" key="1">
    <source>
        <dbReference type="ARBA" id="ARBA00002620"/>
    </source>
</evidence>
<dbReference type="RefSeq" id="XP_032829862.1">
    <property type="nucleotide sequence ID" value="XM_032973971.1"/>
</dbReference>
<protein>
    <submittedName>
        <fullName evidence="13">Uncharacterized protein C1orf43 homolog</fullName>
    </submittedName>
</protein>
<comment type="subcellular location">
    <subcellularLocation>
        <location evidence="4">Golgi apparatus</location>
    </subcellularLocation>
    <subcellularLocation>
        <location evidence="2">Membrane</location>
        <topology evidence="2">Single-pass membrane protein</topology>
    </subcellularLocation>
    <subcellularLocation>
        <location evidence="3">Mitochondrion</location>
    </subcellularLocation>
</comment>
<gene>
    <name evidence="13" type="primary">C52H1orf43</name>
</gene>